<evidence type="ECO:0000256" key="4">
    <source>
        <dbReference type="ARBA" id="ARBA00022984"/>
    </source>
</evidence>
<feature type="domain" description="Mur ligase central" evidence="11">
    <location>
        <begin position="128"/>
        <end position="330"/>
    </location>
</feature>
<feature type="binding site" evidence="7">
    <location>
        <begin position="130"/>
        <end position="136"/>
    </location>
    <ligand>
        <name>ATP</name>
        <dbReference type="ChEBI" id="CHEBI:30616"/>
    </ligand>
</feature>
<feature type="binding site" evidence="7">
    <location>
        <begin position="426"/>
        <end position="429"/>
    </location>
    <ligand>
        <name>meso-2,6-diaminopimelate</name>
        <dbReference type="ChEBI" id="CHEBI:57791"/>
    </ligand>
</feature>
<sequence>MNIDADSRGVDRLQERKVHSMKLRDLAGDQFPEIEAQLEGPAGLLDISGLSSDSRHVAPGNAFVAVAGTKADGAGFIADAAGRGAAVAIASQAVETSIPVLAVKEPRRFLSIAASRFFGRQPETMVAVTGTAGKTSVASFTRQIWAHAGHAAAMIGTTGVVSPTRNEYGALTTPDPVSLHKLLAELAGEGVTHAAMEASSHGLDQSRLDGVKLAAAAFTNLGRDHMDYHPTVEAYMAAKMRLFQLLPKGAPAVIFADDPWSAQAIKAAADAGHDVRTVGRKGDYLTLKRVEHFRHKQTAEIHIDGEIFEVDIPLAGDFQVANALVAAGLAMSTGVEPKVAMAALEKLVGASGRLELVGHTKDGALAYVDYAHKPDALENVLGSVRPFTTGRVVVVFGCGGDRDRGKRPIMGEIACRLADVVIVTDDNPRSEEPAAIRAEIMAAASGASEIADRAKAIREAVGMLRSGDTLIVAGKGHEEGQTIGSVTLPFSDHAEVRKALEELQS</sequence>
<organism evidence="12 13">
    <name type="scientific">Rhizobium leguminosarum bv. trifolii (strain WSM2304)</name>
    <dbReference type="NCBI Taxonomy" id="395492"/>
    <lineage>
        <taxon>Bacteria</taxon>
        <taxon>Pseudomonadati</taxon>
        <taxon>Pseudomonadota</taxon>
        <taxon>Alphaproteobacteria</taxon>
        <taxon>Hyphomicrobiales</taxon>
        <taxon>Rhizobiaceae</taxon>
        <taxon>Rhizobium/Agrobacterium group</taxon>
        <taxon>Rhizobium</taxon>
    </lineage>
</organism>
<dbReference type="InterPro" id="IPR013221">
    <property type="entry name" value="Mur_ligase_cen"/>
</dbReference>
<dbReference type="InterPro" id="IPR036565">
    <property type="entry name" value="Mur-like_cat_sf"/>
</dbReference>
<dbReference type="InterPro" id="IPR004101">
    <property type="entry name" value="Mur_ligase_C"/>
</dbReference>
<dbReference type="Gene3D" id="3.40.1190.10">
    <property type="entry name" value="Mur-like, catalytic domain"/>
    <property type="match status" value="1"/>
</dbReference>
<comment type="catalytic activity">
    <reaction evidence="7">
        <text>UDP-N-acetyl-alpha-D-muramoyl-L-alanyl-D-glutamate + meso-2,6-diaminopimelate + ATP = UDP-N-acetyl-alpha-D-muramoyl-L-alanyl-gamma-D-glutamyl-meso-2,6-diaminopimelate + ADP + phosphate + H(+)</text>
        <dbReference type="Rhea" id="RHEA:23676"/>
        <dbReference type="ChEBI" id="CHEBI:15378"/>
        <dbReference type="ChEBI" id="CHEBI:30616"/>
        <dbReference type="ChEBI" id="CHEBI:43474"/>
        <dbReference type="ChEBI" id="CHEBI:57791"/>
        <dbReference type="ChEBI" id="CHEBI:83900"/>
        <dbReference type="ChEBI" id="CHEBI:83905"/>
        <dbReference type="ChEBI" id="CHEBI:456216"/>
        <dbReference type="EC" id="6.3.2.13"/>
    </reaction>
</comment>
<keyword evidence="5 7" id="KW-0131">Cell cycle</keyword>
<evidence type="ECO:0000256" key="2">
    <source>
        <dbReference type="ARBA" id="ARBA00022618"/>
    </source>
</evidence>
<feature type="short sequence motif" description="Meso-diaminopimelate recognition motif" evidence="7">
    <location>
        <begin position="426"/>
        <end position="429"/>
    </location>
</feature>
<evidence type="ECO:0000256" key="3">
    <source>
        <dbReference type="ARBA" id="ARBA00022960"/>
    </source>
</evidence>
<evidence type="ECO:0000313" key="12">
    <source>
        <dbReference type="EMBL" id="ACI55870.1"/>
    </source>
</evidence>
<dbReference type="Proteomes" id="UP000008330">
    <property type="component" value="Chromosome"/>
</dbReference>
<dbReference type="EC" id="6.3.2.13" evidence="7"/>
<evidence type="ECO:0000256" key="8">
    <source>
        <dbReference type="RuleBase" id="RU004135"/>
    </source>
</evidence>
<dbReference type="GO" id="GO:0009252">
    <property type="term" value="P:peptidoglycan biosynthetic process"/>
    <property type="evidence" value="ECO:0007669"/>
    <property type="project" value="UniProtKB-UniRule"/>
</dbReference>
<keyword evidence="2 7" id="KW-0132">Cell division</keyword>
<dbReference type="GO" id="GO:0051301">
    <property type="term" value="P:cell division"/>
    <property type="evidence" value="ECO:0007669"/>
    <property type="project" value="UniProtKB-KW"/>
</dbReference>
<evidence type="ECO:0000259" key="9">
    <source>
        <dbReference type="Pfam" id="PF01225"/>
    </source>
</evidence>
<dbReference type="NCBIfam" id="NF001126">
    <property type="entry name" value="PRK00139.1-4"/>
    <property type="match status" value="1"/>
</dbReference>
<dbReference type="GO" id="GO:0000287">
    <property type="term" value="F:magnesium ion binding"/>
    <property type="evidence" value="ECO:0007669"/>
    <property type="project" value="UniProtKB-UniRule"/>
</dbReference>
<dbReference type="GO" id="GO:0071555">
    <property type="term" value="P:cell wall organization"/>
    <property type="evidence" value="ECO:0007669"/>
    <property type="project" value="UniProtKB-KW"/>
</dbReference>
<dbReference type="SUPFAM" id="SSF53244">
    <property type="entry name" value="MurD-like peptide ligases, peptide-binding domain"/>
    <property type="match status" value="1"/>
</dbReference>
<dbReference type="InterPro" id="IPR036615">
    <property type="entry name" value="Mur_ligase_C_dom_sf"/>
</dbReference>
<keyword evidence="7" id="KW-0460">Magnesium</keyword>
<dbReference type="RefSeq" id="WP_012558372.1">
    <property type="nucleotide sequence ID" value="NC_011369.1"/>
</dbReference>
<comment type="similarity">
    <text evidence="1 7">Belongs to the MurCDEF family. MurE subfamily.</text>
</comment>
<comment type="cofactor">
    <cofactor evidence="7">
        <name>Mg(2+)</name>
        <dbReference type="ChEBI" id="CHEBI:18420"/>
    </cofactor>
</comment>
<dbReference type="InterPro" id="IPR035911">
    <property type="entry name" value="MurE/MurF_N"/>
</dbReference>
<dbReference type="GO" id="GO:0005524">
    <property type="term" value="F:ATP binding"/>
    <property type="evidence" value="ECO:0007669"/>
    <property type="project" value="UniProtKB-UniRule"/>
</dbReference>
<keyword evidence="7" id="KW-0436">Ligase</keyword>
<feature type="binding site" evidence="7">
    <location>
        <position position="199"/>
    </location>
    <ligand>
        <name>UDP-N-acetyl-alpha-D-muramoyl-L-alanyl-D-glutamate</name>
        <dbReference type="ChEBI" id="CHEBI:83900"/>
    </ligand>
</feature>
<reference evidence="12 13" key="1">
    <citation type="journal article" date="2010" name="Stand. Genomic Sci.">
        <title>Complete genome sequence of Rhizobium leguminosarum bv trifolii strain WSM2304, an effective microsymbiont of the South American clover Trifolium polymorphum.</title>
        <authorList>
            <person name="Reeve W."/>
            <person name="O'Hara G."/>
            <person name="Chain P."/>
            <person name="Ardley J."/>
            <person name="Brau L."/>
            <person name="Nandesena K."/>
            <person name="Tiwari R."/>
            <person name="Malfatti S."/>
            <person name="Kiss H."/>
            <person name="Lapidus A."/>
            <person name="Copeland A."/>
            <person name="Nolan M."/>
            <person name="Land M."/>
            <person name="Ivanova N."/>
            <person name="Mavromatis K."/>
            <person name="Markowitz V."/>
            <person name="Kyrpides N."/>
            <person name="Melino V."/>
            <person name="Denton M."/>
            <person name="Yates R."/>
            <person name="Howieson J."/>
        </authorList>
    </citation>
    <scope>NUCLEOTIDE SEQUENCE [LARGE SCALE GENOMIC DNA]</scope>
    <source>
        <strain evidence="12 13">WSM2304</strain>
    </source>
</reference>
<comment type="subcellular location">
    <subcellularLocation>
        <location evidence="7 8">Cytoplasm</location>
    </subcellularLocation>
</comment>
<feature type="binding site" evidence="7">
    <location>
        <position position="205"/>
    </location>
    <ligand>
        <name>UDP-N-acetyl-alpha-D-muramoyl-L-alanyl-D-glutamate</name>
        <dbReference type="ChEBI" id="CHEBI:83900"/>
    </ligand>
</feature>
<evidence type="ECO:0000256" key="1">
    <source>
        <dbReference type="ARBA" id="ARBA00005898"/>
    </source>
</evidence>
<feature type="binding site" evidence="7">
    <location>
        <position position="474"/>
    </location>
    <ligand>
        <name>meso-2,6-diaminopimelate</name>
        <dbReference type="ChEBI" id="CHEBI:57791"/>
    </ligand>
</feature>
<dbReference type="NCBIfam" id="NF001124">
    <property type="entry name" value="PRK00139.1-2"/>
    <property type="match status" value="1"/>
</dbReference>
<feature type="domain" description="Mur ligase N-terminal catalytic" evidence="9">
    <location>
        <begin position="47"/>
        <end position="100"/>
    </location>
</feature>
<name>A0ABF7QPS9_RHILW</name>
<feature type="binding site" evidence="7">
    <location>
        <position position="54"/>
    </location>
    <ligand>
        <name>UDP-N-acetyl-alpha-D-muramoyl-L-alanyl-D-glutamate</name>
        <dbReference type="ChEBI" id="CHEBI:83900"/>
    </ligand>
</feature>
<evidence type="ECO:0000256" key="6">
    <source>
        <dbReference type="ARBA" id="ARBA00023316"/>
    </source>
</evidence>
<dbReference type="GO" id="GO:0008765">
    <property type="term" value="F:UDP-N-acetylmuramoylalanyl-D-glutamate-2,6-diaminopimelate ligase activity"/>
    <property type="evidence" value="ECO:0007669"/>
    <property type="project" value="UniProtKB-UniRule"/>
</dbReference>
<evidence type="ECO:0000256" key="5">
    <source>
        <dbReference type="ARBA" id="ARBA00023306"/>
    </source>
</evidence>
<comment type="pathway">
    <text evidence="7 8">Cell wall biogenesis; peptidoglycan biosynthesis.</text>
</comment>
<evidence type="ECO:0000256" key="7">
    <source>
        <dbReference type="HAMAP-Rule" id="MF_00208"/>
    </source>
</evidence>
<gene>
    <name evidence="7" type="primary">murE</name>
    <name evidence="12" type="ordered locus">Rleg2_2599</name>
</gene>
<dbReference type="Gene3D" id="3.40.1390.10">
    <property type="entry name" value="MurE/MurF, N-terminal domain"/>
    <property type="match status" value="1"/>
</dbReference>
<dbReference type="Pfam" id="PF01225">
    <property type="entry name" value="Mur_ligase"/>
    <property type="match status" value="1"/>
</dbReference>
<dbReference type="InterPro" id="IPR000713">
    <property type="entry name" value="Mur_ligase_N"/>
</dbReference>
<dbReference type="Pfam" id="PF02875">
    <property type="entry name" value="Mur_ligase_C"/>
    <property type="match status" value="1"/>
</dbReference>
<feature type="binding site" evidence="7">
    <location>
        <position position="402"/>
    </location>
    <ligand>
        <name>meso-2,6-diaminopimelate</name>
        <dbReference type="ChEBI" id="CHEBI:57791"/>
    </ligand>
</feature>
<keyword evidence="3 7" id="KW-0133">Cell shape</keyword>
<dbReference type="GO" id="GO:0008360">
    <property type="term" value="P:regulation of cell shape"/>
    <property type="evidence" value="ECO:0007669"/>
    <property type="project" value="UniProtKB-KW"/>
</dbReference>
<dbReference type="GO" id="GO:0005737">
    <property type="term" value="C:cytoplasm"/>
    <property type="evidence" value="ECO:0007669"/>
    <property type="project" value="UniProtKB-SubCell"/>
</dbReference>
<dbReference type="EMBL" id="CP001191">
    <property type="protein sequence ID" value="ACI55870.1"/>
    <property type="molecule type" value="Genomic_DNA"/>
</dbReference>
<keyword evidence="7" id="KW-0067">ATP-binding</keyword>
<keyword evidence="7" id="KW-0547">Nucleotide-binding</keyword>
<dbReference type="PANTHER" id="PTHR23135:SF4">
    <property type="entry name" value="UDP-N-ACETYLMURAMOYL-L-ALANYL-D-GLUTAMATE--2,6-DIAMINOPIMELATE LIGASE MURE HOMOLOG, CHLOROPLASTIC"/>
    <property type="match status" value="1"/>
</dbReference>
<evidence type="ECO:0000313" key="13">
    <source>
        <dbReference type="Proteomes" id="UP000008330"/>
    </source>
</evidence>
<feature type="binding site" evidence="7">
    <location>
        <position position="207"/>
    </location>
    <ligand>
        <name>UDP-N-acetyl-alpha-D-muramoyl-L-alanyl-D-glutamate</name>
        <dbReference type="ChEBI" id="CHEBI:83900"/>
    </ligand>
</feature>
<feature type="modified residue" description="N6-carboxylysine" evidence="7">
    <location>
        <position position="239"/>
    </location>
</feature>
<protein>
    <recommendedName>
        <fullName evidence="7">UDP-N-acetylmuramoyl-L-alanyl-D-glutamate--2,6-diaminopimelate ligase</fullName>
        <ecNumber evidence="7">6.3.2.13</ecNumber>
    </recommendedName>
    <alternativeName>
        <fullName evidence="7">Meso-A2pm-adding enzyme</fullName>
    </alternativeName>
    <alternativeName>
        <fullName evidence="7">Meso-diaminopimelate-adding enzyme</fullName>
    </alternativeName>
    <alternativeName>
        <fullName evidence="7">UDP-MurNAc-L-Ala-D-Glu:meso-diaminopimelate ligase</fullName>
    </alternativeName>
    <alternativeName>
        <fullName evidence="7">UDP-MurNAc-tripeptide synthetase</fullName>
    </alternativeName>
    <alternativeName>
        <fullName evidence="7">UDP-N-acetylmuramyl-tripeptide synthetase</fullName>
    </alternativeName>
</protein>
<comment type="caution">
    <text evidence="7">Lacks conserved residue(s) required for the propagation of feature annotation.</text>
</comment>
<comment type="PTM">
    <text evidence="7">Carboxylation is probably crucial for Mg(2+) binding and, consequently, for the gamma-phosphate positioning of ATP.</text>
</comment>
<dbReference type="InterPro" id="IPR005761">
    <property type="entry name" value="UDP-N-AcMur-Glu-dNH2Pim_ligase"/>
</dbReference>
<dbReference type="NCBIfam" id="TIGR01085">
    <property type="entry name" value="murE"/>
    <property type="match status" value="1"/>
</dbReference>
<dbReference type="SUPFAM" id="SSF53623">
    <property type="entry name" value="MurD-like peptide ligases, catalytic domain"/>
    <property type="match status" value="1"/>
</dbReference>
<dbReference type="PANTHER" id="PTHR23135">
    <property type="entry name" value="MUR LIGASE FAMILY MEMBER"/>
    <property type="match status" value="1"/>
</dbReference>
<keyword evidence="4 7" id="KW-0573">Peptidoglycan synthesis</keyword>
<dbReference type="KEGG" id="rlt:Rleg2_2599"/>
<keyword evidence="6 7" id="KW-0961">Cell wall biogenesis/degradation</keyword>
<feature type="binding site" evidence="7">
    <location>
        <begin position="172"/>
        <end position="173"/>
    </location>
    <ligand>
        <name>UDP-N-acetyl-alpha-D-muramoyl-L-alanyl-D-glutamate</name>
        <dbReference type="ChEBI" id="CHEBI:83900"/>
    </ligand>
</feature>
<comment type="function">
    <text evidence="7">Catalyzes the addition of meso-diaminopimelic acid to the nucleotide precursor UDP-N-acetylmuramoyl-L-alanyl-D-glutamate (UMAG) in the biosynthesis of bacterial cell-wall peptidoglycan.</text>
</comment>
<evidence type="ECO:0000259" key="11">
    <source>
        <dbReference type="Pfam" id="PF08245"/>
    </source>
</evidence>
<feature type="domain" description="Mur ligase C-terminal" evidence="10">
    <location>
        <begin position="352"/>
        <end position="476"/>
    </location>
</feature>
<proteinExistence type="inferred from homology"/>
<keyword evidence="7" id="KW-0963">Cytoplasm</keyword>
<dbReference type="SUPFAM" id="SSF63418">
    <property type="entry name" value="MurE/MurF N-terminal domain"/>
    <property type="match status" value="1"/>
</dbReference>
<evidence type="ECO:0000259" key="10">
    <source>
        <dbReference type="Pfam" id="PF02875"/>
    </source>
</evidence>
<keyword evidence="13" id="KW-1185">Reference proteome</keyword>
<feature type="binding site" evidence="7">
    <location>
        <position position="478"/>
    </location>
    <ligand>
        <name>meso-2,6-diaminopimelate</name>
        <dbReference type="ChEBI" id="CHEBI:57791"/>
    </ligand>
</feature>
<dbReference type="Pfam" id="PF08245">
    <property type="entry name" value="Mur_ligase_M"/>
    <property type="match status" value="1"/>
</dbReference>
<dbReference type="HAMAP" id="MF_00208">
    <property type="entry name" value="MurE"/>
    <property type="match status" value="1"/>
</dbReference>
<accession>A0ABF7QPS9</accession>
<dbReference type="AlphaFoldDB" id="A0ABF7QPS9"/>
<dbReference type="Gene3D" id="3.90.190.20">
    <property type="entry name" value="Mur ligase, C-terminal domain"/>
    <property type="match status" value="1"/>
</dbReference>